<reference evidence="4 5" key="1">
    <citation type="submission" date="2021-02" db="EMBL/GenBank/DDBJ databases">
        <title>Streptomyces spirodelae sp. nov., isolated from duckweed.</title>
        <authorList>
            <person name="Saimee Y."/>
            <person name="Duangmal K."/>
        </authorList>
    </citation>
    <scope>NUCLEOTIDE SEQUENCE [LARGE SCALE GENOMIC DNA]</scope>
    <source>
        <strain evidence="4 5">DW4-2</strain>
    </source>
</reference>
<feature type="domain" description="Chitin-binding type-4" evidence="3">
    <location>
        <begin position="39"/>
        <end position="176"/>
    </location>
</feature>
<dbReference type="Pfam" id="PF03067">
    <property type="entry name" value="LPMO_10"/>
    <property type="match status" value="1"/>
</dbReference>
<dbReference type="InterPro" id="IPR014756">
    <property type="entry name" value="Ig_E-set"/>
</dbReference>
<proteinExistence type="predicted"/>
<dbReference type="GO" id="GO:0004497">
    <property type="term" value="F:monooxygenase activity"/>
    <property type="evidence" value="ECO:0007669"/>
    <property type="project" value="UniProtKB-KW"/>
</dbReference>
<evidence type="ECO:0000313" key="4">
    <source>
        <dbReference type="EMBL" id="MBO8186291.1"/>
    </source>
</evidence>
<evidence type="ECO:0000256" key="2">
    <source>
        <dbReference type="SAM" id="SignalP"/>
    </source>
</evidence>
<feature type="signal peptide" evidence="2">
    <location>
        <begin position="1"/>
        <end position="38"/>
    </location>
</feature>
<dbReference type="Gene3D" id="2.70.50.50">
    <property type="entry name" value="chitin-binding protein cbp21"/>
    <property type="match status" value="1"/>
</dbReference>
<gene>
    <name evidence="4" type="ORF">JW592_12540</name>
</gene>
<keyword evidence="5" id="KW-1185">Reference proteome</keyword>
<keyword evidence="4" id="KW-0560">Oxidoreductase</keyword>
<keyword evidence="4" id="KW-0503">Monooxygenase</keyword>
<dbReference type="PANTHER" id="PTHR34823">
    <property type="entry name" value="GLCNAC-BINDING PROTEIN A"/>
    <property type="match status" value="1"/>
</dbReference>
<evidence type="ECO:0000313" key="5">
    <source>
        <dbReference type="Proteomes" id="UP001518976"/>
    </source>
</evidence>
<evidence type="ECO:0000259" key="3">
    <source>
        <dbReference type="Pfam" id="PF03067"/>
    </source>
</evidence>
<dbReference type="PANTHER" id="PTHR34823:SF1">
    <property type="entry name" value="CHITIN-BINDING TYPE-4 DOMAIN-CONTAINING PROTEIN"/>
    <property type="match status" value="1"/>
</dbReference>
<keyword evidence="1 2" id="KW-0732">Signal</keyword>
<dbReference type="RefSeq" id="WP_209265095.1">
    <property type="nucleotide sequence ID" value="NZ_JAFFZN010000009.1"/>
</dbReference>
<comment type="caution">
    <text evidence="4">The sequence shown here is derived from an EMBL/GenBank/DDBJ whole genome shotgun (WGS) entry which is preliminary data.</text>
</comment>
<protein>
    <submittedName>
        <fullName evidence="4">Lytic polysaccharide monooxygenase</fullName>
    </submittedName>
</protein>
<dbReference type="SUPFAM" id="SSF81296">
    <property type="entry name" value="E set domains"/>
    <property type="match status" value="1"/>
</dbReference>
<dbReference type="Proteomes" id="UP001518976">
    <property type="component" value="Unassembled WGS sequence"/>
</dbReference>
<sequence length="180" mass="19692">MHRTKKQKQPRRRKLAACAGVGLAPLLVLGLTSTPAEAHGWITNPASRQEQCARGVVSCGSIKWEPQSVEGPKGLKDCAGGNERFADLRDDNKGWRVTDVGSSTDFNWKFTARHRTTNWQYFIGNTKIAEIGGGGAQPPETVSHHVDFRGFTGKQKVLAVWNIADTANAFYACVDVNIRG</sequence>
<dbReference type="EMBL" id="JAFFZN010000009">
    <property type="protein sequence ID" value="MBO8186291.1"/>
    <property type="molecule type" value="Genomic_DNA"/>
</dbReference>
<accession>A0ABS3WTV0</accession>
<dbReference type="InterPro" id="IPR004302">
    <property type="entry name" value="Cellulose/chitin-bd_N"/>
</dbReference>
<name>A0ABS3WTV0_9ACTN</name>
<organism evidence="4 5">
    <name type="scientific">Streptomyces spirodelae</name>
    <dbReference type="NCBI Taxonomy" id="2812904"/>
    <lineage>
        <taxon>Bacteria</taxon>
        <taxon>Bacillati</taxon>
        <taxon>Actinomycetota</taxon>
        <taxon>Actinomycetes</taxon>
        <taxon>Kitasatosporales</taxon>
        <taxon>Streptomycetaceae</taxon>
        <taxon>Streptomyces</taxon>
    </lineage>
</organism>
<evidence type="ECO:0000256" key="1">
    <source>
        <dbReference type="ARBA" id="ARBA00022729"/>
    </source>
</evidence>
<dbReference type="CDD" id="cd21177">
    <property type="entry name" value="LPMO_AA10"/>
    <property type="match status" value="1"/>
</dbReference>
<feature type="chain" id="PRO_5045956285" evidence="2">
    <location>
        <begin position="39"/>
        <end position="180"/>
    </location>
</feature>
<dbReference type="InterPro" id="IPR051024">
    <property type="entry name" value="GlcNAc_Chitin_IntDeg"/>
</dbReference>